<evidence type="ECO:0000313" key="2">
    <source>
        <dbReference type="Proteomes" id="UP000285120"/>
    </source>
</evidence>
<dbReference type="EMBL" id="RAPK01000012">
    <property type="protein sequence ID" value="RKD68790.1"/>
    <property type="molecule type" value="Genomic_DNA"/>
</dbReference>
<dbReference type="Pfam" id="PF10776">
    <property type="entry name" value="DUF2600"/>
    <property type="match status" value="1"/>
</dbReference>
<keyword evidence="2" id="KW-1185">Reference proteome</keyword>
<reference evidence="1 2" key="1">
    <citation type="submission" date="2018-09" db="EMBL/GenBank/DDBJ databases">
        <title>Genomic Encyclopedia of Archaeal and Bacterial Type Strains, Phase II (KMG-II): from individual species to whole genera.</title>
        <authorList>
            <person name="Goeker M."/>
        </authorList>
    </citation>
    <scope>NUCLEOTIDE SEQUENCE [LARGE SCALE GENOMIC DNA]</scope>
    <source>
        <strain evidence="1 2">DSM 17008</strain>
    </source>
</reference>
<organism evidence="1 2">
    <name type="scientific">Sinobaca qinghaiensis</name>
    <dbReference type="NCBI Taxonomy" id="342944"/>
    <lineage>
        <taxon>Bacteria</taxon>
        <taxon>Bacillati</taxon>
        <taxon>Bacillota</taxon>
        <taxon>Bacilli</taxon>
        <taxon>Bacillales</taxon>
        <taxon>Sporolactobacillaceae</taxon>
        <taxon>Sinobaca</taxon>
    </lineage>
</organism>
<comment type="caution">
    <text evidence="1">The sequence shown here is derived from an EMBL/GenBank/DDBJ whole genome shotgun (WGS) entry which is preliminary data.</text>
</comment>
<name>A0A419UW48_9BACL</name>
<sequence>MSAPTTMWTLMYHIKKEIVPRVHTILDEWRVKAAGIPNADLRGHALNSINENTFHSEGGGVYALLTRKEIREDLLRFIVAYQIICDYLDSLCDETDSFDKRDFRSLHEALRIALSPEEKAYPYYEHHPQSEDNGFLQELVEACQQHVSVFPGFSHARPSMEELSLHYRNLQVYKHVKKEDRESLLTEWFEEEKHHVPDMFWYEFSASTGSTLGIYALAAYASRSHLAEWQAEAIKNSYFPYVQGMHILLDYFIDQEEDIQDDELNFCTYYENEETMVRRMELFKQEGEKRLKRLPDAAFHSLLNKGIIAIYLADEKVQKRPELKKTAGRFIRFGGLPTAFFYLNSWVFRKTT</sequence>
<dbReference type="OrthoDB" id="2371262at2"/>
<proteinExistence type="predicted"/>
<gene>
    <name evidence="1" type="ORF">ATL39_3252</name>
</gene>
<dbReference type="Proteomes" id="UP000285120">
    <property type="component" value="Unassembled WGS sequence"/>
</dbReference>
<accession>A0A419UW48</accession>
<dbReference type="RefSeq" id="WP_120194383.1">
    <property type="nucleotide sequence ID" value="NZ_RAPK01000012.1"/>
</dbReference>
<dbReference type="AlphaFoldDB" id="A0A419UW48"/>
<dbReference type="InterPro" id="IPR019712">
    <property type="entry name" value="YtpB-like"/>
</dbReference>
<evidence type="ECO:0000313" key="1">
    <source>
        <dbReference type="EMBL" id="RKD68790.1"/>
    </source>
</evidence>
<protein>
    <submittedName>
        <fullName evidence="1">Tetraprenyl-beta-curcumene synthase</fullName>
    </submittedName>
</protein>